<accession>A0A6J7WW39</accession>
<reference evidence="3" key="1">
    <citation type="submission" date="2020-05" db="EMBL/GenBank/DDBJ databases">
        <authorList>
            <person name="Chiriac C."/>
            <person name="Salcher M."/>
            <person name="Ghai R."/>
            <person name="Kavagutti S V."/>
        </authorList>
    </citation>
    <scope>NUCLEOTIDE SEQUENCE</scope>
</reference>
<sequence>MFSGYKTYIVAAVAVISAVASYLVGDANVADTAQLVLTAVLGATIRNGIATK</sequence>
<protein>
    <recommendedName>
        <fullName evidence="4">Holin</fullName>
    </recommendedName>
</protein>
<evidence type="ECO:0008006" key="4">
    <source>
        <dbReference type="Google" id="ProtNLM"/>
    </source>
</evidence>
<evidence type="ECO:0000313" key="3">
    <source>
        <dbReference type="EMBL" id="CAB5220902.1"/>
    </source>
</evidence>
<keyword evidence="1" id="KW-0812">Transmembrane</keyword>
<proteinExistence type="predicted"/>
<evidence type="ECO:0000313" key="2">
    <source>
        <dbReference type="EMBL" id="CAB4124952.1"/>
    </source>
</evidence>
<gene>
    <name evidence="3" type="ORF">UFOVP246_54</name>
    <name evidence="2" type="ORF">UFOVP59_61</name>
</gene>
<name>A0A6J7WW39_9CAUD</name>
<keyword evidence="1" id="KW-1133">Transmembrane helix</keyword>
<feature type="transmembrane region" description="Helical" evidence="1">
    <location>
        <begin position="7"/>
        <end position="25"/>
    </location>
</feature>
<dbReference type="EMBL" id="LR796181">
    <property type="protein sequence ID" value="CAB4124952.1"/>
    <property type="molecule type" value="Genomic_DNA"/>
</dbReference>
<organism evidence="3">
    <name type="scientific">uncultured Caudovirales phage</name>
    <dbReference type="NCBI Taxonomy" id="2100421"/>
    <lineage>
        <taxon>Viruses</taxon>
        <taxon>Duplodnaviria</taxon>
        <taxon>Heunggongvirae</taxon>
        <taxon>Uroviricota</taxon>
        <taxon>Caudoviricetes</taxon>
        <taxon>Peduoviridae</taxon>
        <taxon>Maltschvirus</taxon>
        <taxon>Maltschvirus maltsch</taxon>
    </lineage>
</organism>
<dbReference type="EMBL" id="LR798291">
    <property type="protein sequence ID" value="CAB5220902.1"/>
    <property type="molecule type" value="Genomic_DNA"/>
</dbReference>
<keyword evidence="1" id="KW-0472">Membrane</keyword>
<evidence type="ECO:0000256" key="1">
    <source>
        <dbReference type="SAM" id="Phobius"/>
    </source>
</evidence>